<sequence length="104" mass="11897">MGKRKRGQSHHLRREWTSLILFSVVPFATMEPVLNAACWDMKNLIGEAICRICQESFCTTITGMLICCCIDSTIYIIIIHQSSCLISFPKVSLVPIIFKKIWFT</sequence>
<evidence type="ECO:0000313" key="2">
    <source>
        <dbReference type="EMBL" id="MBA0850458.1"/>
    </source>
</evidence>
<evidence type="ECO:0000256" key="1">
    <source>
        <dbReference type="SAM" id="SignalP"/>
    </source>
</evidence>
<keyword evidence="3" id="KW-1185">Reference proteome</keyword>
<dbReference type="AlphaFoldDB" id="A0A7J9KVK5"/>
<reference evidence="2 3" key="1">
    <citation type="journal article" date="2019" name="Genome Biol. Evol.">
        <title>Insights into the evolution of the New World diploid cottons (Gossypium, subgenus Houzingenia) based on genome sequencing.</title>
        <authorList>
            <person name="Grover C.E."/>
            <person name="Arick M.A. 2nd"/>
            <person name="Thrash A."/>
            <person name="Conover J.L."/>
            <person name="Sanders W.S."/>
            <person name="Peterson D.G."/>
            <person name="Frelichowski J.E."/>
            <person name="Scheffler J.A."/>
            <person name="Scheffler B.E."/>
            <person name="Wendel J.F."/>
        </authorList>
    </citation>
    <scope>NUCLEOTIDE SEQUENCE [LARGE SCALE GENOMIC DNA]</scope>
    <source>
        <strain evidence="2">1</strain>
        <tissue evidence="2">Leaf</tissue>
    </source>
</reference>
<dbReference type="OrthoDB" id="445983at2759"/>
<gene>
    <name evidence="2" type="ORF">Goshw_030012</name>
</gene>
<dbReference type="Proteomes" id="UP000593576">
    <property type="component" value="Unassembled WGS sequence"/>
</dbReference>
<evidence type="ECO:0000313" key="3">
    <source>
        <dbReference type="Proteomes" id="UP000593576"/>
    </source>
</evidence>
<dbReference type="EMBL" id="JABFAF010000002">
    <property type="protein sequence ID" value="MBA0850458.1"/>
    <property type="molecule type" value="Genomic_DNA"/>
</dbReference>
<proteinExistence type="predicted"/>
<organism evidence="2 3">
    <name type="scientific">Gossypium schwendimanii</name>
    <name type="common">Cotton</name>
    <dbReference type="NCBI Taxonomy" id="34291"/>
    <lineage>
        <taxon>Eukaryota</taxon>
        <taxon>Viridiplantae</taxon>
        <taxon>Streptophyta</taxon>
        <taxon>Embryophyta</taxon>
        <taxon>Tracheophyta</taxon>
        <taxon>Spermatophyta</taxon>
        <taxon>Magnoliopsida</taxon>
        <taxon>eudicotyledons</taxon>
        <taxon>Gunneridae</taxon>
        <taxon>Pentapetalae</taxon>
        <taxon>rosids</taxon>
        <taxon>malvids</taxon>
        <taxon>Malvales</taxon>
        <taxon>Malvaceae</taxon>
        <taxon>Malvoideae</taxon>
        <taxon>Gossypium</taxon>
    </lineage>
</organism>
<accession>A0A7J9KVK5</accession>
<name>A0A7J9KVK5_GOSSC</name>
<protein>
    <submittedName>
        <fullName evidence="2">Uncharacterized protein</fullName>
    </submittedName>
</protein>
<feature type="chain" id="PRO_5029605961" evidence="1">
    <location>
        <begin position="31"/>
        <end position="104"/>
    </location>
</feature>
<comment type="caution">
    <text evidence="2">The sequence shown here is derived from an EMBL/GenBank/DDBJ whole genome shotgun (WGS) entry which is preliminary data.</text>
</comment>
<feature type="signal peptide" evidence="1">
    <location>
        <begin position="1"/>
        <end position="30"/>
    </location>
</feature>
<keyword evidence="1" id="KW-0732">Signal</keyword>